<organism evidence="2 3">
    <name type="scientific">Thiomonas delicata</name>
    <name type="common">Thiomonas cuprina</name>
    <dbReference type="NCBI Taxonomy" id="364030"/>
    <lineage>
        <taxon>Bacteria</taxon>
        <taxon>Pseudomonadati</taxon>
        <taxon>Pseudomonadota</taxon>
        <taxon>Betaproteobacteria</taxon>
        <taxon>Burkholderiales</taxon>
        <taxon>Thiomonas</taxon>
    </lineage>
</organism>
<dbReference type="EMBL" id="FLMQ01000057">
    <property type="protein sequence ID" value="SBP89789.1"/>
    <property type="molecule type" value="Genomic_DNA"/>
</dbReference>
<dbReference type="OrthoDB" id="4265398at2"/>
<accession>A0A238D975</accession>
<dbReference type="PANTHER" id="PTHR36503:SF2">
    <property type="entry name" value="BLR2408 PROTEIN"/>
    <property type="match status" value="1"/>
</dbReference>
<evidence type="ECO:0000313" key="3">
    <source>
        <dbReference type="Proteomes" id="UP000214566"/>
    </source>
</evidence>
<reference evidence="2 3" key="1">
    <citation type="submission" date="2016-06" db="EMBL/GenBank/DDBJ databases">
        <authorList>
            <person name="Kjaerup R.B."/>
            <person name="Dalgaard T.S."/>
            <person name="Juul-Madsen H.R."/>
        </authorList>
    </citation>
    <scope>NUCLEOTIDE SEQUENCE [LARGE SCALE GENOMIC DNA]</scope>
    <source>
        <strain evidence="2 3">DSM 16361</strain>
    </source>
</reference>
<dbReference type="Pfam" id="PF00903">
    <property type="entry name" value="Glyoxalase"/>
    <property type="match status" value="1"/>
</dbReference>
<dbReference type="PANTHER" id="PTHR36503">
    <property type="entry name" value="BLR2520 PROTEIN"/>
    <property type="match status" value="1"/>
</dbReference>
<dbReference type="SUPFAM" id="SSF54593">
    <property type="entry name" value="Glyoxalase/Bleomycin resistance protein/Dihydroxybiphenyl dioxygenase"/>
    <property type="match status" value="1"/>
</dbReference>
<proteinExistence type="predicted"/>
<name>A0A238D975_THIDL</name>
<dbReference type="InterPro" id="IPR004360">
    <property type="entry name" value="Glyas_Fos-R_dOase_dom"/>
</dbReference>
<dbReference type="Proteomes" id="UP000214566">
    <property type="component" value="Unassembled WGS sequence"/>
</dbReference>
<dbReference type="RefSeq" id="WP_094161796.1">
    <property type="nucleotide sequence ID" value="NZ_LT592171.1"/>
</dbReference>
<dbReference type="AlphaFoldDB" id="A0A238D975"/>
<dbReference type="InterPro" id="IPR029068">
    <property type="entry name" value="Glyas_Bleomycin-R_OHBP_Dase"/>
</dbReference>
<gene>
    <name evidence="2" type="ORF">THIARS_80313</name>
</gene>
<keyword evidence="3" id="KW-1185">Reference proteome</keyword>
<dbReference type="Gene3D" id="3.10.180.10">
    <property type="entry name" value="2,3-Dihydroxybiphenyl 1,2-Dioxygenase, domain 1"/>
    <property type="match status" value="1"/>
</dbReference>
<evidence type="ECO:0000313" key="2">
    <source>
        <dbReference type="EMBL" id="SBP89789.1"/>
    </source>
</evidence>
<evidence type="ECO:0000259" key="1">
    <source>
        <dbReference type="Pfam" id="PF00903"/>
    </source>
</evidence>
<protein>
    <recommendedName>
        <fullName evidence="1">Glyoxalase/fosfomycin resistance/dioxygenase domain-containing protein</fullName>
    </recommendedName>
</protein>
<feature type="domain" description="Glyoxalase/fosfomycin resistance/dioxygenase" evidence="1">
    <location>
        <begin position="7"/>
        <end position="122"/>
    </location>
</feature>
<sequence>MPRTIIVSLPVADLKASVAFYTALGFVINPQCSGETGALMVLSETISVMLLTHEQWRSLTARPIAPASASEVGLNISCETREEVDAMNEAAAAHGGTADINPVEDFDWMYGRDFIDPDGHVWGPKWMDLSRMPPG</sequence>